<dbReference type="Proteomes" id="UP000615446">
    <property type="component" value="Unassembled WGS sequence"/>
</dbReference>
<sequence>MTIGTIEARKYTECGDAKKKTQRKKRRSSTQKELEELDRIILILLRMYTFISSRAQFGLFVVPRSTLAAFRRKFTILKVKRGICKRTTNVRQEVYNKASCLSSIQHP</sequence>
<proteinExistence type="predicted"/>
<evidence type="ECO:0000313" key="2">
    <source>
        <dbReference type="Proteomes" id="UP000615446"/>
    </source>
</evidence>
<gene>
    <name evidence="1" type="ORF">RCL2_001108800</name>
</gene>
<name>A0A8H3QLW4_9GLOM</name>
<dbReference type="EMBL" id="BLAL01000075">
    <property type="protein sequence ID" value="GES83947.1"/>
    <property type="molecule type" value="Genomic_DNA"/>
</dbReference>
<dbReference type="AlphaFoldDB" id="A0A8H3QLW4"/>
<accession>A0A8H3QLW4</accession>
<reference evidence="1" key="1">
    <citation type="submission" date="2019-10" db="EMBL/GenBank/DDBJ databases">
        <title>Conservation and host-specific expression of non-tandemly repeated heterogenous ribosome RNA gene in arbuscular mycorrhizal fungi.</title>
        <authorList>
            <person name="Maeda T."/>
            <person name="Kobayashi Y."/>
            <person name="Nakagawa T."/>
            <person name="Ezawa T."/>
            <person name="Yamaguchi K."/>
            <person name="Bino T."/>
            <person name="Nishimoto Y."/>
            <person name="Shigenobu S."/>
            <person name="Kawaguchi M."/>
        </authorList>
    </citation>
    <scope>NUCLEOTIDE SEQUENCE</scope>
    <source>
        <strain evidence="1">HR1</strain>
    </source>
</reference>
<organism evidence="1 2">
    <name type="scientific">Rhizophagus clarus</name>
    <dbReference type="NCBI Taxonomy" id="94130"/>
    <lineage>
        <taxon>Eukaryota</taxon>
        <taxon>Fungi</taxon>
        <taxon>Fungi incertae sedis</taxon>
        <taxon>Mucoromycota</taxon>
        <taxon>Glomeromycotina</taxon>
        <taxon>Glomeromycetes</taxon>
        <taxon>Glomerales</taxon>
        <taxon>Glomeraceae</taxon>
        <taxon>Rhizophagus</taxon>
    </lineage>
</organism>
<evidence type="ECO:0000313" key="1">
    <source>
        <dbReference type="EMBL" id="GES83947.1"/>
    </source>
</evidence>
<comment type="caution">
    <text evidence="1">The sequence shown here is derived from an EMBL/GenBank/DDBJ whole genome shotgun (WGS) entry which is preliminary data.</text>
</comment>
<protein>
    <submittedName>
        <fullName evidence="1">Uncharacterized protein</fullName>
    </submittedName>
</protein>